<evidence type="ECO:0000256" key="1">
    <source>
        <dbReference type="SAM" id="MobiDB-lite"/>
    </source>
</evidence>
<feature type="compositionally biased region" description="Low complexity" evidence="1">
    <location>
        <begin position="150"/>
        <end position="177"/>
    </location>
</feature>
<feature type="region of interest" description="Disordered" evidence="1">
    <location>
        <begin position="150"/>
        <end position="209"/>
    </location>
</feature>
<keyword evidence="4" id="KW-1185">Reference proteome</keyword>
<dbReference type="CDD" id="cd14686">
    <property type="entry name" value="bZIP"/>
    <property type="match status" value="1"/>
</dbReference>
<gene>
    <name evidence="3" type="primary">g7218</name>
    <name evidence="3" type="ORF">VP750_LOCUS6180</name>
</gene>
<dbReference type="InterPro" id="IPR004827">
    <property type="entry name" value="bZIP"/>
</dbReference>
<evidence type="ECO:0000313" key="4">
    <source>
        <dbReference type="Proteomes" id="UP001497392"/>
    </source>
</evidence>
<accession>A0ABP1FXA9</accession>
<dbReference type="Gene3D" id="1.20.5.170">
    <property type="match status" value="1"/>
</dbReference>
<sequence>MQSLPSQAAGAEDVDLFELLEQWEPTNSSVSPPPRNPFGSAPALSSYLGAQDSFPLPSQARALSTPVPGIPFPPDRAIPLASYSPAFQRPFDQAPGEAAYLMYAPALYLKARHIRSNLGPRVYPPALASWQQQPPPRRSTSSANIAQGSLASASESLDAEDSTAAVSSPSQRRPSSSKLHKSEAWRQKNRQAQKKFRQRKKETWRAQEEEVTRLMDEVDALQRRRQELQEALAAAQQGSADRTANDNLVLSLEMAEVVLKQRDLKGMQPEGVAQLWKGMVQKMALYLPEAQRHPSGGIAQQLQALGSEAMQLLWTLADHNPAAVTSLEGCNLELGERADLEGSPWRSVLGQLELAPQQEHAMHAVHETLSSNLAQLLSERKTLVDMLQGLPLCEFDVQLEAGSKLVQQIRANVHAAYICKAYYTSQILHPLQRVQLIVWAYLYGPDMLSLMAVAARSDAVSYLANPEDIGEAAGSLTAPANSERPASRSAGHAGLRGQAAKLEGSDLGTGNLVPPNHWEWRRALHQPLRFLRKEA</sequence>
<evidence type="ECO:0000259" key="2">
    <source>
        <dbReference type="PROSITE" id="PS00036"/>
    </source>
</evidence>
<comment type="caution">
    <text evidence="3">The sequence shown here is derived from an EMBL/GenBank/DDBJ whole genome shotgun (WGS) entry which is preliminary data.</text>
</comment>
<feature type="region of interest" description="Disordered" evidence="1">
    <location>
        <begin position="22"/>
        <end position="43"/>
    </location>
</feature>
<feature type="compositionally biased region" description="Basic residues" evidence="1">
    <location>
        <begin position="187"/>
        <end position="200"/>
    </location>
</feature>
<evidence type="ECO:0000313" key="3">
    <source>
        <dbReference type="EMBL" id="CAL5224521.1"/>
    </source>
</evidence>
<feature type="domain" description="BZIP" evidence="2">
    <location>
        <begin position="186"/>
        <end position="199"/>
    </location>
</feature>
<dbReference type="PROSITE" id="PS00036">
    <property type="entry name" value="BZIP_BASIC"/>
    <property type="match status" value="1"/>
</dbReference>
<organism evidence="3 4">
    <name type="scientific">Coccomyxa viridis</name>
    <dbReference type="NCBI Taxonomy" id="1274662"/>
    <lineage>
        <taxon>Eukaryota</taxon>
        <taxon>Viridiplantae</taxon>
        <taxon>Chlorophyta</taxon>
        <taxon>core chlorophytes</taxon>
        <taxon>Trebouxiophyceae</taxon>
        <taxon>Trebouxiophyceae incertae sedis</taxon>
        <taxon>Coccomyxaceae</taxon>
        <taxon>Coccomyxa</taxon>
    </lineage>
</organism>
<dbReference type="EMBL" id="CAXHTA020000011">
    <property type="protein sequence ID" value="CAL5224521.1"/>
    <property type="molecule type" value="Genomic_DNA"/>
</dbReference>
<reference evidence="3 4" key="1">
    <citation type="submission" date="2024-06" db="EMBL/GenBank/DDBJ databases">
        <authorList>
            <person name="Kraege A."/>
            <person name="Thomma B."/>
        </authorList>
    </citation>
    <scope>NUCLEOTIDE SEQUENCE [LARGE SCALE GENOMIC DNA]</scope>
</reference>
<proteinExistence type="predicted"/>
<feature type="region of interest" description="Disordered" evidence="1">
    <location>
        <begin position="474"/>
        <end position="495"/>
    </location>
</feature>
<protein>
    <submittedName>
        <fullName evidence="3">G7218 protein</fullName>
    </submittedName>
</protein>
<dbReference type="SMART" id="SM00338">
    <property type="entry name" value="BRLZ"/>
    <property type="match status" value="1"/>
</dbReference>
<name>A0ABP1FXA9_9CHLO</name>
<dbReference type="Proteomes" id="UP001497392">
    <property type="component" value="Unassembled WGS sequence"/>
</dbReference>